<name>A0A9D4EX18_DREPO</name>
<comment type="caution">
    <text evidence="1">The sequence shown here is derived from an EMBL/GenBank/DDBJ whole genome shotgun (WGS) entry which is preliminary data.</text>
</comment>
<proteinExistence type="predicted"/>
<organism evidence="1 2">
    <name type="scientific">Dreissena polymorpha</name>
    <name type="common">Zebra mussel</name>
    <name type="synonym">Mytilus polymorpha</name>
    <dbReference type="NCBI Taxonomy" id="45954"/>
    <lineage>
        <taxon>Eukaryota</taxon>
        <taxon>Metazoa</taxon>
        <taxon>Spiralia</taxon>
        <taxon>Lophotrochozoa</taxon>
        <taxon>Mollusca</taxon>
        <taxon>Bivalvia</taxon>
        <taxon>Autobranchia</taxon>
        <taxon>Heteroconchia</taxon>
        <taxon>Euheterodonta</taxon>
        <taxon>Imparidentia</taxon>
        <taxon>Neoheterodontei</taxon>
        <taxon>Myida</taxon>
        <taxon>Dreissenoidea</taxon>
        <taxon>Dreissenidae</taxon>
        <taxon>Dreissena</taxon>
    </lineage>
</organism>
<sequence length="236" mass="26762">MCSNINETRQCLENDLKHINVVNGEVLDQTLIVHFKHTVRTISEQIQALRQDIIQVDQGIQKFIVFGEKEKTTWKRSRFAPVMNSLKVNMYEINEAIATALKLTSKLLLLMAIVNGKQHCNSTSGIVNLSEQTNYKQLKENNITDDIRFIKQRVPICHCNRSQALGTASACNKAAGLEKLKEQQLHFDCVVNGKERPQLSEDQLKNMNYGTANEVHAVATIVGTFLPAYYPSLHYF</sequence>
<dbReference type="EMBL" id="JAIWYP010000008">
    <property type="protein sequence ID" value="KAH3788394.1"/>
    <property type="molecule type" value="Genomic_DNA"/>
</dbReference>
<evidence type="ECO:0000313" key="1">
    <source>
        <dbReference type="EMBL" id="KAH3788394.1"/>
    </source>
</evidence>
<protein>
    <submittedName>
        <fullName evidence="1">Uncharacterized protein</fullName>
    </submittedName>
</protein>
<keyword evidence="2" id="KW-1185">Reference proteome</keyword>
<evidence type="ECO:0000313" key="2">
    <source>
        <dbReference type="Proteomes" id="UP000828390"/>
    </source>
</evidence>
<reference evidence="1" key="2">
    <citation type="submission" date="2020-11" db="EMBL/GenBank/DDBJ databases">
        <authorList>
            <person name="McCartney M.A."/>
            <person name="Auch B."/>
            <person name="Kono T."/>
            <person name="Mallez S."/>
            <person name="Becker A."/>
            <person name="Gohl D.M."/>
            <person name="Silverstein K.A.T."/>
            <person name="Koren S."/>
            <person name="Bechman K.B."/>
            <person name="Herman A."/>
            <person name="Abrahante J.E."/>
            <person name="Garbe J."/>
        </authorList>
    </citation>
    <scope>NUCLEOTIDE SEQUENCE</scope>
    <source>
        <strain evidence="1">Duluth1</strain>
        <tissue evidence="1">Whole animal</tissue>
    </source>
</reference>
<accession>A0A9D4EX18</accession>
<dbReference type="AlphaFoldDB" id="A0A9D4EX18"/>
<gene>
    <name evidence="1" type="ORF">DPMN_166534</name>
</gene>
<dbReference type="Proteomes" id="UP000828390">
    <property type="component" value="Unassembled WGS sequence"/>
</dbReference>
<reference evidence="1" key="1">
    <citation type="journal article" date="2019" name="bioRxiv">
        <title>The Genome of the Zebra Mussel, Dreissena polymorpha: A Resource for Invasive Species Research.</title>
        <authorList>
            <person name="McCartney M.A."/>
            <person name="Auch B."/>
            <person name="Kono T."/>
            <person name="Mallez S."/>
            <person name="Zhang Y."/>
            <person name="Obille A."/>
            <person name="Becker A."/>
            <person name="Abrahante J.E."/>
            <person name="Garbe J."/>
            <person name="Badalamenti J.P."/>
            <person name="Herman A."/>
            <person name="Mangelson H."/>
            <person name="Liachko I."/>
            <person name="Sullivan S."/>
            <person name="Sone E.D."/>
            <person name="Koren S."/>
            <person name="Silverstein K.A.T."/>
            <person name="Beckman K.B."/>
            <person name="Gohl D.M."/>
        </authorList>
    </citation>
    <scope>NUCLEOTIDE SEQUENCE</scope>
    <source>
        <strain evidence="1">Duluth1</strain>
        <tissue evidence="1">Whole animal</tissue>
    </source>
</reference>